<dbReference type="GO" id="GO:0030420">
    <property type="term" value="P:establishment of competence for transformation"/>
    <property type="evidence" value="ECO:0007669"/>
    <property type="project" value="InterPro"/>
</dbReference>
<evidence type="ECO:0000256" key="1">
    <source>
        <dbReference type="ARBA" id="ARBA00004651"/>
    </source>
</evidence>
<feature type="transmembrane region" description="Helical" evidence="6">
    <location>
        <begin position="470"/>
        <end position="488"/>
    </location>
</feature>
<dbReference type="Proteomes" id="UP000253034">
    <property type="component" value="Unassembled WGS sequence"/>
</dbReference>
<dbReference type="InterPro" id="IPR035681">
    <property type="entry name" value="ComA-like_MBL"/>
</dbReference>
<feature type="transmembrane region" description="Helical" evidence="6">
    <location>
        <begin position="51"/>
        <end position="70"/>
    </location>
</feature>
<evidence type="ECO:0000256" key="7">
    <source>
        <dbReference type="SAM" id="SignalP"/>
    </source>
</evidence>
<keyword evidence="5 6" id="KW-0472">Membrane</keyword>
<keyword evidence="2" id="KW-1003">Cell membrane</keyword>
<dbReference type="Gene3D" id="3.60.15.10">
    <property type="entry name" value="Ribonuclease Z/Hydroxyacylglutathione hydrolase-like"/>
    <property type="match status" value="1"/>
</dbReference>
<dbReference type="EMBL" id="QPJT01000010">
    <property type="protein sequence ID" value="RCX16635.1"/>
    <property type="molecule type" value="Genomic_DNA"/>
</dbReference>
<comment type="caution">
    <text evidence="9">The sequence shown here is derived from an EMBL/GenBank/DDBJ whole genome shotgun (WGS) entry which is preliminary data.</text>
</comment>
<reference evidence="9 10" key="1">
    <citation type="submission" date="2018-07" db="EMBL/GenBank/DDBJ databases">
        <title>Genomic Encyclopedia of Type Strains, Phase IV (KMG-IV): sequencing the most valuable type-strain genomes for metagenomic binning, comparative biology and taxonomic classification.</title>
        <authorList>
            <person name="Goeker M."/>
        </authorList>
    </citation>
    <scope>NUCLEOTIDE SEQUENCE [LARGE SCALE GENOMIC DNA]</scope>
    <source>
        <strain evidence="9 10">DSM 27016</strain>
    </source>
</reference>
<dbReference type="SMART" id="SM00849">
    <property type="entry name" value="Lactamase_B"/>
    <property type="match status" value="1"/>
</dbReference>
<dbReference type="InterPro" id="IPR052159">
    <property type="entry name" value="Competence_DNA_uptake"/>
</dbReference>
<comment type="subcellular location">
    <subcellularLocation>
        <location evidence="1">Cell membrane</location>
        <topology evidence="1">Multi-pass membrane protein</topology>
    </subcellularLocation>
</comment>
<feature type="chain" id="PRO_5039325886" evidence="7">
    <location>
        <begin position="20"/>
        <end position="789"/>
    </location>
</feature>
<dbReference type="PANTHER" id="PTHR30619">
    <property type="entry name" value="DNA INTERNALIZATION/COMPETENCE PROTEIN COMEC/REC2"/>
    <property type="match status" value="1"/>
</dbReference>
<feature type="transmembrane region" description="Helical" evidence="6">
    <location>
        <begin position="500"/>
        <end position="521"/>
    </location>
</feature>
<evidence type="ECO:0000256" key="5">
    <source>
        <dbReference type="ARBA" id="ARBA00023136"/>
    </source>
</evidence>
<dbReference type="Pfam" id="PF03772">
    <property type="entry name" value="Competence"/>
    <property type="match status" value="1"/>
</dbReference>
<organism evidence="9 10">
    <name type="scientific">Anaerobacterium chartisolvens</name>
    <dbReference type="NCBI Taxonomy" id="1297424"/>
    <lineage>
        <taxon>Bacteria</taxon>
        <taxon>Bacillati</taxon>
        <taxon>Bacillota</taxon>
        <taxon>Clostridia</taxon>
        <taxon>Eubacteriales</taxon>
        <taxon>Oscillospiraceae</taxon>
        <taxon>Anaerobacterium</taxon>
    </lineage>
</organism>
<dbReference type="Pfam" id="PF00753">
    <property type="entry name" value="Lactamase_B"/>
    <property type="match status" value="1"/>
</dbReference>
<dbReference type="Pfam" id="PF13567">
    <property type="entry name" value="DUF4131"/>
    <property type="match status" value="1"/>
</dbReference>
<dbReference type="PANTHER" id="PTHR30619:SF1">
    <property type="entry name" value="RECOMBINATION PROTEIN 2"/>
    <property type="match status" value="1"/>
</dbReference>
<feature type="transmembrane region" description="Helical" evidence="6">
    <location>
        <begin position="249"/>
        <end position="268"/>
    </location>
</feature>
<feature type="transmembrane region" description="Helical" evidence="6">
    <location>
        <begin position="321"/>
        <end position="338"/>
    </location>
</feature>
<feature type="transmembrane region" description="Helical" evidence="6">
    <location>
        <begin position="440"/>
        <end position="464"/>
    </location>
</feature>
<dbReference type="NCBIfam" id="TIGR00360">
    <property type="entry name" value="ComEC_N-term"/>
    <property type="match status" value="1"/>
</dbReference>
<sequence>MKRPLPWFFAALMSGIAAASLTASLLPTVIFALIVFAAGALLSLKMPDITGIVSCVVLFYCIGSFQYIILDDINSKRFQNYIGKDITVEGFIASEPDVSEWTISYFIKARSIIHDDEDISTGGKILLRVLKSESSAALSYGQKIQVRGQMEEASSRRNPGGFNYRRFLLNSGTSATMFAREHNISILNTRHENFVVSAGMAVRNRIIDMVEKTLPRQQAGLLAGILIGYREGLSEDVERAFSDAGLTHIMAVSGANIVFIIIPLAFIFKKLRIKSTIANIIIIIALVFFVFITGFSPSVVRAVIMAVIFLAGRIAMRESDAAASISLAGILMLLFNPYTLFDVGFQLSFGATLSLMLFHKSIKKWVDSKYIPEFLKEVFAGTLAAQAGVLPITAFYFNKVSVISIISNILVVPLTGIITVVGFITVLLGQISLALAELLGYFNCALLTFILYVTKISAVTPFAVLRVVTPHAVIITVYYIAAVYFLWYKPLRNISLKIKPAHYAAVLGALGLVAFVCGIMPGRLDVVFLDVGQGDCAFIKTYSGKAILVDGGGGSAGRSSSNVGETVVIPFLMDYGVPRLDMVIATHGHDDHVQGLLPVLEELAVGRLVIPDSGNEGEFKGLLKIAGEENIPVEACAKGDVITLDRHTYMNILHPSRQTRIDKSALNNGSLVFKLKYKNVSLLMTGDIEAEAEKLLADSGADIRTDILKIAHHGSEYSTSQQFLDFASPKAAIISVGRNNSFGHPSGEVLDRLRENNVKVFRTDESGAVLVKSDGSSIRIETMLEAAAR</sequence>
<dbReference type="GO" id="GO:0005886">
    <property type="term" value="C:plasma membrane"/>
    <property type="evidence" value="ECO:0007669"/>
    <property type="project" value="UniProtKB-SubCell"/>
</dbReference>
<dbReference type="SUPFAM" id="SSF56281">
    <property type="entry name" value="Metallo-hydrolase/oxidoreductase"/>
    <property type="match status" value="1"/>
</dbReference>
<feature type="signal peptide" evidence="7">
    <location>
        <begin position="1"/>
        <end position="19"/>
    </location>
</feature>
<dbReference type="AlphaFoldDB" id="A0A369B5P0"/>
<dbReference type="InterPro" id="IPR036866">
    <property type="entry name" value="RibonucZ/Hydroxyglut_hydro"/>
</dbReference>
<keyword evidence="10" id="KW-1185">Reference proteome</keyword>
<dbReference type="InterPro" id="IPR004477">
    <property type="entry name" value="ComEC_N"/>
</dbReference>
<name>A0A369B5P0_9FIRM</name>
<evidence type="ECO:0000256" key="4">
    <source>
        <dbReference type="ARBA" id="ARBA00022989"/>
    </source>
</evidence>
<protein>
    <submittedName>
        <fullName evidence="9">Competence protein ComEC</fullName>
    </submittedName>
</protein>
<keyword evidence="3 6" id="KW-0812">Transmembrane</keyword>
<dbReference type="InterPro" id="IPR004797">
    <property type="entry name" value="Competence_ComEC/Rec2"/>
</dbReference>
<proteinExistence type="predicted"/>
<evidence type="ECO:0000256" key="6">
    <source>
        <dbReference type="SAM" id="Phobius"/>
    </source>
</evidence>
<evidence type="ECO:0000256" key="3">
    <source>
        <dbReference type="ARBA" id="ARBA00022692"/>
    </source>
</evidence>
<evidence type="ECO:0000256" key="2">
    <source>
        <dbReference type="ARBA" id="ARBA00022475"/>
    </source>
</evidence>
<dbReference type="NCBIfam" id="TIGR00361">
    <property type="entry name" value="ComEC_Rec2"/>
    <property type="match status" value="1"/>
</dbReference>
<dbReference type="InterPro" id="IPR001279">
    <property type="entry name" value="Metallo-B-lactamas"/>
</dbReference>
<evidence type="ECO:0000313" key="10">
    <source>
        <dbReference type="Proteomes" id="UP000253034"/>
    </source>
</evidence>
<keyword evidence="4 6" id="KW-1133">Transmembrane helix</keyword>
<feature type="transmembrane region" description="Helical" evidence="6">
    <location>
        <begin position="403"/>
        <end position="428"/>
    </location>
</feature>
<evidence type="ECO:0000259" key="8">
    <source>
        <dbReference type="SMART" id="SM00849"/>
    </source>
</evidence>
<accession>A0A369B5P0</accession>
<feature type="domain" description="Metallo-beta-lactamase" evidence="8">
    <location>
        <begin position="533"/>
        <end position="738"/>
    </location>
</feature>
<keyword evidence="7" id="KW-0732">Signal</keyword>
<feature type="transmembrane region" description="Helical" evidence="6">
    <location>
        <begin position="275"/>
        <end position="292"/>
    </location>
</feature>
<dbReference type="RefSeq" id="WP_170138119.1">
    <property type="nucleotide sequence ID" value="NZ_QPJT01000010.1"/>
</dbReference>
<dbReference type="InterPro" id="IPR025405">
    <property type="entry name" value="DUF4131"/>
</dbReference>
<dbReference type="CDD" id="cd07731">
    <property type="entry name" value="ComA-like_MBL-fold"/>
    <property type="match status" value="1"/>
</dbReference>
<gene>
    <name evidence="9" type="ORF">DFR58_110133</name>
</gene>
<evidence type="ECO:0000313" key="9">
    <source>
        <dbReference type="EMBL" id="RCX16635.1"/>
    </source>
</evidence>